<dbReference type="EMBL" id="PFSI01000005">
    <property type="protein sequence ID" value="PJC24938.1"/>
    <property type="molecule type" value="Genomic_DNA"/>
</dbReference>
<reference evidence="2" key="1">
    <citation type="submission" date="2017-09" db="EMBL/GenBank/DDBJ databases">
        <title>Depth-based differentiation of microbial function through sediment-hosted aquifers and enrichment of novel symbionts in the deep terrestrial subsurface.</title>
        <authorList>
            <person name="Probst A.J."/>
            <person name="Ladd B."/>
            <person name="Jarett J.K."/>
            <person name="Geller-Mcgrath D.E."/>
            <person name="Sieber C.M.K."/>
            <person name="Emerson J.B."/>
            <person name="Anantharaman K."/>
            <person name="Thomas B.C."/>
            <person name="Malmstrom R."/>
            <person name="Stieglmeier M."/>
            <person name="Klingl A."/>
            <person name="Woyke T."/>
            <person name="Ryan C.M."/>
            <person name="Banfield J.F."/>
        </authorList>
    </citation>
    <scope>NUCLEOTIDE SEQUENCE [LARGE SCALE GENOMIC DNA]</scope>
</reference>
<organism evidence="1 2">
    <name type="scientific">Candidatus Uhrbacteria bacterium CG_4_9_14_0_2_um_filter_41_50</name>
    <dbReference type="NCBI Taxonomy" id="1975031"/>
    <lineage>
        <taxon>Bacteria</taxon>
        <taxon>Candidatus Uhriibacteriota</taxon>
    </lineage>
</organism>
<protein>
    <recommendedName>
        <fullName evidence="3">DNA-binding transcriptional regulator</fullName>
    </recommendedName>
</protein>
<dbReference type="AlphaFoldDB" id="A0A2M8EQB7"/>
<dbReference type="NCBIfam" id="TIGR02531">
    <property type="entry name" value="yecD_yerC"/>
    <property type="match status" value="1"/>
</dbReference>
<dbReference type="InterPro" id="IPR010921">
    <property type="entry name" value="Trp_repressor/repl_initiator"/>
</dbReference>
<dbReference type="InterPro" id="IPR038116">
    <property type="entry name" value="TrpR-like_sf"/>
</dbReference>
<evidence type="ECO:0000313" key="2">
    <source>
        <dbReference type="Proteomes" id="UP000230251"/>
    </source>
</evidence>
<dbReference type="PIRSF" id="PIRSF012508">
    <property type="entry name" value="YerC"/>
    <property type="match status" value="1"/>
</dbReference>
<dbReference type="GO" id="GO:0003700">
    <property type="term" value="F:DNA-binding transcription factor activity"/>
    <property type="evidence" value="ECO:0007669"/>
    <property type="project" value="InterPro"/>
</dbReference>
<proteinExistence type="predicted"/>
<dbReference type="Gene3D" id="1.10.1270.10">
    <property type="entry name" value="TrpR-like"/>
    <property type="match status" value="1"/>
</dbReference>
<sequence>MTPDSDDLFKAILKLKDTDEARAFFRDLLTANEIVEFGQRWKVAQMLAEGISYTKIAEETGMSSTTIARVHKWLKKGMGGYKLILKRLR</sequence>
<dbReference type="Pfam" id="PF01371">
    <property type="entry name" value="Trp_repressor"/>
    <property type="match status" value="1"/>
</dbReference>
<evidence type="ECO:0008006" key="3">
    <source>
        <dbReference type="Google" id="ProtNLM"/>
    </source>
</evidence>
<dbReference type="InterPro" id="IPR013368">
    <property type="entry name" value="YecD_YerC"/>
</dbReference>
<dbReference type="InterPro" id="IPR000831">
    <property type="entry name" value="Trp_repress"/>
</dbReference>
<comment type="caution">
    <text evidence="1">The sequence shown here is derived from an EMBL/GenBank/DDBJ whole genome shotgun (WGS) entry which is preliminary data.</text>
</comment>
<dbReference type="GO" id="GO:0043565">
    <property type="term" value="F:sequence-specific DNA binding"/>
    <property type="evidence" value="ECO:0007669"/>
    <property type="project" value="InterPro"/>
</dbReference>
<dbReference type="Proteomes" id="UP000230251">
    <property type="component" value="Unassembled WGS sequence"/>
</dbReference>
<dbReference type="SUPFAM" id="SSF48295">
    <property type="entry name" value="TrpR-like"/>
    <property type="match status" value="1"/>
</dbReference>
<gene>
    <name evidence="1" type="ORF">CO057_00210</name>
</gene>
<evidence type="ECO:0000313" key="1">
    <source>
        <dbReference type="EMBL" id="PJC24938.1"/>
    </source>
</evidence>
<name>A0A2M8EQB7_9BACT</name>
<accession>A0A2M8EQB7</accession>
<dbReference type="PANTHER" id="PTHR40080">
    <property type="entry name" value="LMO1763 PROTEIN"/>
    <property type="match status" value="1"/>
</dbReference>
<dbReference type="PANTHER" id="PTHR40080:SF1">
    <property type="entry name" value="TRPR-LIKE PROTEIN YERC_YECD"/>
    <property type="match status" value="1"/>
</dbReference>